<dbReference type="Proteomes" id="UP001630127">
    <property type="component" value="Unassembled WGS sequence"/>
</dbReference>
<evidence type="ECO:0000313" key="3">
    <source>
        <dbReference type="Proteomes" id="UP001630127"/>
    </source>
</evidence>
<name>A0ABD3AT56_9GENT</name>
<keyword evidence="3" id="KW-1185">Reference proteome</keyword>
<dbReference type="EMBL" id="JBJUIK010000002">
    <property type="protein sequence ID" value="KAL3534400.1"/>
    <property type="molecule type" value="Genomic_DNA"/>
</dbReference>
<feature type="region of interest" description="Disordered" evidence="1">
    <location>
        <begin position="1"/>
        <end position="34"/>
    </location>
</feature>
<gene>
    <name evidence="2" type="ORF">ACH5RR_002861</name>
</gene>
<feature type="region of interest" description="Disordered" evidence="1">
    <location>
        <begin position="122"/>
        <end position="156"/>
    </location>
</feature>
<protein>
    <submittedName>
        <fullName evidence="2">Uncharacterized protein</fullName>
    </submittedName>
</protein>
<evidence type="ECO:0000313" key="2">
    <source>
        <dbReference type="EMBL" id="KAL3534400.1"/>
    </source>
</evidence>
<accession>A0ABD3AT56</accession>
<proteinExistence type="predicted"/>
<evidence type="ECO:0000256" key="1">
    <source>
        <dbReference type="SAM" id="MobiDB-lite"/>
    </source>
</evidence>
<organism evidence="2 3">
    <name type="scientific">Cinchona calisaya</name>
    <dbReference type="NCBI Taxonomy" id="153742"/>
    <lineage>
        <taxon>Eukaryota</taxon>
        <taxon>Viridiplantae</taxon>
        <taxon>Streptophyta</taxon>
        <taxon>Embryophyta</taxon>
        <taxon>Tracheophyta</taxon>
        <taxon>Spermatophyta</taxon>
        <taxon>Magnoliopsida</taxon>
        <taxon>eudicotyledons</taxon>
        <taxon>Gunneridae</taxon>
        <taxon>Pentapetalae</taxon>
        <taxon>asterids</taxon>
        <taxon>lamiids</taxon>
        <taxon>Gentianales</taxon>
        <taxon>Rubiaceae</taxon>
        <taxon>Cinchonoideae</taxon>
        <taxon>Cinchoneae</taxon>
        <taxon>Cinchona</taxon>
    </lineage>
</organism>
<feature type="compositionally biased region" description="Polar residues" evidence="1">
    <location>
        <begin position="1"/>
        <end position="10"/>
    </location>
</feature>
<comment type="caution">
    <text evidence="2">The sequence shown here is derived from an EMBL/GenBank/DDBJ whole genome shotgun (WGS) entry which is preliminary data.</text>
</comment>
<reference evidence="2 3" key="1">
    <citation type="submission" date="2024-11" db="EMBL/GenBank/DDBJ databases">
        <title>A near-complete genome assembly of Cinchona calisaya.</title>
        <authorList>
            <person name="Lian D.C."/>
            <person name="Zhao X.W."/>
            <person name="Wei L."/>
        </authorList>
    </citation>
    <scope>NUCLEOTIDE SEQUENCE [LARGE SCALE GENOMIC DNA]</scope>
    <source>
        <tissue evidence="2">Nenye</tissue>
    </source>
</reference>
<dbReference type="AlphaFoldDB" id="A0ABD3AT56"/>
<sequence>MMEDTQQIVSSRMEDITTDTIANRDKSDREDEPETTITMTKLKATFAQQLDKINTYKDCLINNSSSLIIDLNPSLAITLEESMIPSSDEEVSFIPLTFEDKARRSSLLVRTCFEKPPSAKMTLSRKVSEGPKELPSCASKRQTMDKPKKKHKSKQSMALEFEENTLYVPSPAKIPRGLQGWRCSDFKKTTSVDPFSYGARK</sequence>